<keyword evidence="1" id="KW-0805">Transcription regulation</keyword>
<dbReference type="Proteomes" id="UP001521150">
    <property type="component" value="Unassembled WGS sequence"/>
</dbReference>
<gene>
    <name evidence="5" type="ORF">LWC34_32730</name>
</gene>
<dbReference type="InterPro" id="IPR018060">
    <property type="entry name" value="HTH_AraC"/>
</dbReference>
<keyword evidence="6" id="KW-1185">Reference proteome</keyword>
<dbReference type="InterPro" id="IPR050204">
    <property type="entry name" value="AraC_XylS_family_regulators"/>
</dbReference>
<evidence type="ECO:0000313" key="6">
    <source>
        <dbReference type="Proteomes" id="UP001521150"/>
    </source>
</evidence>
<dbReference type="Gene3D" id="1.10.10.60">
    <property type="entry name" value="Homeodomain-like"/>
    <property type="match status" value="1"/>
</dbReference>
<accession>A0ABS8ZJ76</accession>
<dbReference type="PANTHER" id="PTHR46796">
    <property type="entry name" value="HTH-TYPE TRANSCRIPTIONAL ACTIVATOR RHAS-RELATED"/>
    <property type="match status" value="1"/>
</dbReference>
<reference evidence="5 6" key="1">
    <citation type="submission" date="2021-12" db="EMBL/GenBank/DDBJ databases">
        <title>Genome sequence of Kibdelosporangium philippinense ATCC 49844.</title>
        <authorList>
            <person name="Fedorov E.A."/>
            <person name="Omeragic M."/>
            <person name="Shalygina K.F."/>
            <person name="Maclea K.S."/>
        </authorList>
    </citation>
    <scope>NUCLEOTIDE SEQUENCE [LARGE SCALE GENOMIC DNA]</scope>
    <source>
        <strain evidence="5 6">ATCC 49844</strain>
    </source>
</reference>
<protein>
    <submittedName>
        <fullName evidence="5">Helix-turn-helix transcriptional regulator</fullName>
    </submittedName>
</protein>
<dbReference type="InterPro" id="IPR009057">
    <property type="entry name" value="Homeodomain-like_sf"/>
</dbReference>
<dbReference type="RefSeq" id="WP_233729144.1">
    <property type="nucleotide sequence ID" value="NZ_JAJVCN010000003.1"/>
</dbReference>
<keyword evidence="2" id="KW-0238">DNA-binding</keyword>
<evidence type="ECO:0000256" key="2">
    <source>
        <dbReference type="ARBA" id="ARBA00023125"/>
    </source>
</evidence>
<organism evidence="5 6">
    <name type="scientific">Kibdelosporangium philippinense</name>
    <dbReference type="NCBI Taxonomy" id="211113"/>
    <lineage>
        <taxon>Bacteria</taxon>
        <taxon>Bacillati</taxon>
        <taxon>Actinomycetota</taxon>
        <taxon>Actinomycetes</taxon>
        <taxon>Pseudonocardiales</taxon>
        <taxon>Pseudonocardiaceae</taxon>
        <taxon>Kibdelosporangium</taxon>
    </lineage>
</organism>
<dbReference type="EMBL" id="JAJVCN010000003">
    <property type="protein sequence ID" value="MCE7007552.1"/>
    <property type="molecule type" value="Genomic_DNA"/>
</dbReference>
<sequence length="277" mass="30599">MRVFRSFMETGWWEMVSQEPAAPLRPTVRQYVGYRENSLVPVRRREVPTGDVALIMSFGPRIEVAGGGACSIESVGSFAATVSDTWADTEYIGEQYGLEVMISPLGASRLLGVPLDVLTGVVVDLEDLIGVKAKRLIEHLAELPDWPSRFAVMDTVLPRWLDEGRPPAPMVEYAWQRIAETQGRVSIGTLVDELGCSRRYLLTQFRSQIGVPPKSLARVLRCRHAMRLLQAGGKSIGDIAYECGYFDQSHLNRDFKLITGIVPGSIPFFQAGMPGSA</sequence>
<keyword evidence="3" id="KW-0804">Transcription</keyword>
<evidence type="ECO:0000256" key="1">
    <source>
        <dbReference type="ARBA" id="ARBA00023015"/>
    </source>
</evidence>
<evidence type="ECO:0000259" key="4">
    <source>
        <dbReference type="PROSITE" id="PS01124"/>
    </source>
</evidence>
<feature type="domain" description="HTH araC/xylS-type" evidence="4">
    <location>
        <begin position="168"/>
        <end position="269"/>
    </location>
</feature>
<dbReference type="Pfam" id="PF12833">
    <property type="entry name" value="HTH_18"/>
    <property type="match status" value="1"/>
</dbReference>
<evidence type="ECO:0000256" key="3">
    <source>
        <dbReference type="ARBA" id="ARBA00023163"/>
    </source>
</evidence>
<dbReference type="PANTHER" id="PTHR46796:SF15">
    <property type="entry name" value="BLL1074 PROTEIN"/>
    <property type="match status" value="1"/>
</dbReference>
<dbReference type="PROSITE" id="PS01124">
    <property type="entry name" value="HTH_ARAC_FAMILY_2"/>
    <property type="match status" value="1"/>
</dbReference>
<dbReference type="SMART" id="SM00342">
    <property type="entry name" value="HTH_ARAC"/>
    <property type="match status" value="1"/>
</dbReference>
<proteinExistence type="predicted"/>
<evidence type="ECO:0000313" key="5">
    <source>
        <dbReference type="EMBL" id="MCE7007552.1"/>
    </source>
</evidence>
<dbReference type="SUPFAM" id="SSF46689">
    <property type="entry name" value="Homeodomain-like"/>
    <property type="match status" value="1"/>
</dbReference>
<name>A0ABS8ZJ76_9PSEU</name>
<comment type="caution">
    <text evidence="5">The sequence shown here is derived from an EMBL/GenBank/DDBJ whole genome shotgun (WGS) entry which is preliminary data.</text>
</comment>